<name>A0AAN1JKB7_9BURK</name>
<dbReference type="Pfam" id="PF00561">
    <property type="entry name" value="Abhydrolase_1"/>
    <property type="match status" value="1"/>
</dbReference>
<dbReference type="PANTHER" id="PTHR43433">
    <property type="entry name" value="HYDROLASE, ALPHA/BETA FOLD FAMILY PROTEIN"/>
    <property type="match status" value="1"/>
</dbReference>
<dbReference type="PANTHER" id="PTHR43433:SF4">
    <property type="entry name" value="NON-HEME CHLOROPEROXIDASE-RELATED"/>
    <property type="match status" value="1"/>
</dbReference>
<evidence type="ECO:0000313" key="4">
    <source>
        <dbReference type="Proteomes" id="UP000236649"/>
    </source>
</evidence>
<dbReference type="EMBL" id="CP026108">
    <property type="protein sequence ID" value="AUT75643.1"/>
    <property type="molecule type" value="Genomic_DNA"/>
</dbReference>
<comment type="similarity">
    <text evidence="1">Belongs to the AB hydrolase superfamily. Bacterial non-heme haloperoxidase / perhydrolase family.</text>
</comment>
<reference evidence="3 4" key="1">
    <citation type="submission" date="2018-01" db="EMBL/GenBank/DDBJ databases">
        <title>Species boundaries and ecological features among Paraburkholderia terrae DSMZ17804T, P. hospita DSMZ17164T and P. caribensis DSMZ13236T.</title>
        <authorList>
            <person name="Pratama A.A."/>
        </authorList>
    </citation>
    <scope>NUCLEOTIDE SEQUENCE [LARGE SCALE GENOMIC DNA]</scope>
    <source>
        <strain evidence="3 4">DSM 17164</strain>
    </source>
</reference>
<dbReference type="InterPro" id="IPR000073">
    <property type="entry name" value="AB_hydrolase_1"/>
</dbReference>
<dbReference type="FunFam" id="3.40.50.1820:FF:000205">
    <property type="entry name" value="Non-haem bromoperoxidase BPO-A2"/>
    <property type="match status" value="1"/>
</dbReference>
<organism evidence="3 4">
    <name type="scientific">Paraburkholderia hospita</name>
    <dbReference type="NCBI Taxonomy" id="169430"/>
    <lineage>
        <taxon>Bacteria</taxon>
        <taxon>Pseudomonadati</taxon>
        <taxon>Pseudomonadota</taxon>
        <taxon>Betaproteobacteria</taxon>
        <taxon>Burkholderiales</taxon>
        <taxon>Burkholderiaceae</taxon>
        <taxon>Paraburkholderia</taxon>
    </lineage>
</organism>
<feature type="domain" description="AB hydrolase-1" evidence="2">
    <location>
        <begin position="22"/>
        <end position="259"/>
    </location>
</feature>
<dbReference type="SUPFAM" id="SSF53474">
    <property type="entry name" value="alpha/beta-Hydrolases"/>
    <property type="match status" value="1"/>
</dbReference>
<evidence type="ECO:0000259" key="2">
    <source>
        <dbReference type="Pfam" id="PF00561"/>
    </source>
</evidence>
<dbReference type="InterPro" id="IPR029058">
    <property type="entry name" value="AB_hydrolase_fold"/>
</dbReference>
<dbReference type="Proteomes" id="UP000236649">
    <property type="component" value="Chromosome 4"/>
</dbReference>
<dbReference type="Gene3D" id="3.40.50.1820">
    <property type="entry name" value="alpha/beta hydrolase"/>
    <property type="match status" value="1"/>
</dbReference>
<dbReference type="PRINTS" id="PR00412">
    <property type="entry name" value="EPOXHYDRLASE"/>
</dbReference>
<dbReference type="RefSeq" id="WP_103153956.1">
    <property type="nucleotide sequence ID" value="NZ_CP026108.1"/>
</dbReference>
<dbReference type="AlphaFoldDB" id="A0AAN1JKB7"/>
<dbReference type="PRINTS" id="PR00111">
    <property type="entry name" value="ABHYDROLASE"/>
</dbReference>
<evidence type="ECO:0000256" key="1">
    <source>
        <dbReference type="ARBA" id="ARBA00038128"/>
    </source>
</evidence>
<protein>
    <submittedName>
        <fullName evidence="3">Alpha/beta hydrolase</fullName>
    </submittedName>
</protein>
<sequence>MSTFTTSDGTQLYYKDWGTGQPIVLSHGWPLNADMWEYQMKFLADNGFRVIAHDRRGFGRSAQPWSGYDYDTFARDVSELIEALDLRDVILGGFSMGGGEVARYIGRFGTRRIAKAVLVSAVTPLMIRRDDHPEGMDPAIFDGIRAGLLNDRPKFLDEFGPLFMGSDQEGSKVTSQMLDWTLSLGLQGGLKGTWDCVAAFSETDFRPDLAKCDVPTLVVHGDADAVVSFDVTGKAAAALIKDSKLLVYAGAPHALYISHKDQLNQDLLDFARS</sequence>
<evidence type="ECO:0000313" key="3">
    <source>
        <dbReference type="EMBL" id="AUT75643.1"/>
    </source>
</evidence>
<proteinExistence type="inferred from homology"/>
<dbReference type="KEGG" id="phs:C2L64_45630"/>
<dbReference type="InterPro" id="IPR000639">
    <property type="entry name" value="Epox_hydrolase-like"/>
</dbReference>
<keyword evidence="3" id="KW-0378">Hydrolase</keyword>
<accession>A0AAN1JKB7</accession>
<gene>
    <name evidence="3" type="ORF">C2L64_45630</name>
</gene>
<dbReference type="GeneID" id="55535573"/>
<dbReference type="GO" id="GO:0016787">
    <property type="term" value="F:hydrolase activity"/>
    <property type="evidence" value="ECO:0007669"/>
    <property type="project" value="UniProtKB-KW"/>
</dbReference>
<dbReference type="InterPro" id="IPR050471">
    <property type="entry name" value="AB_hydrolase"/>
</dbReference>